<evidence type="ECO:0000313" key="7">
    <source>
        <dbReference type="EMBL" id="WEH23522.1"/>
    </source>
</evidence>
<reference evidence="8 15" key="8">
    <citation type="submission" date="2023-03" db="EMBL/GenBank/DDBJ databases">
        <title>Complete genome sequence of an Enterococcus faecalis urinary isolate.</title>
        <authorList>
            <person name="Brauer A.L."/>
            <person name="Armbruster C.E."/>
        </authorList>
    </citation>
    <scope>NUCLEOTIDE SEQUENCE [LARGE SCALE GENOMIC DNA]</scope>
    <source>
        <strain evidence="8 15">3143</strain>
    </source>
</reference>
<evidence type="ECO:0000313" key="4">
    <source>
        <dbReference type="EMBL" id="RYU34836.1"/>
    </source>
</evidence>
<dbReference type="Proteomes" id="UP000305511">
    <property type="component" value="Unassembled WGS sequence"/>
</dbReference>
<reference evidence="2 9" key="1">
    <citation type="submission" date="2018-04" db="EMBL/GenBank/DDBJ databases">
        <authorList>
            <person name="Van Tyne D."/>
        </authorList>
    </citation>
    <scope>NUCLEOTIDE SEQUENCE [LARGE SCALE GENOMIC DNA]</scope>
    <source>
        <strain evidence="2 9">B2535</strain>
    </source>
</reference>
<sequence length="283" mass="32231">MNDLWNFLDNHPEEKELIKAKALQGYTVDGILNDQLNFVALDTLSIGLEKFGNIHYSIQIPEFNELLSKKMVVLFVPADGVGHSGAKERYFGLRQWNTLSQSVRKNTIILRIADVGFVSGSYYTLFEQEILDLIEAKKTEFGLKHQDIIFYGNSRGGTGALLLGITGNYKTVSVDPVIDREPWVNSADGRIDRQLMFDFVEMDFSNRIKDKMEQSNYELENITVIASEANKKMYEKIYPLSNGFTLKKLELMIDSENTIGIHGLTIMESIHLQLALINNYLFD</sequence>
<evidence type="ECO:0000313" key="3">
    <source>
        <dbReference type="EMBL" id="ROX34193.1"/>
    </source>
</evidence>
<dbReference type="Proteomes" id="UP001173174">
    <property type="component" value="Unassembled WGS sequence"/>
</dbReference>
<reference evidence="3 11" key="3">
    <citation type="submission" date="2018-10" db="EMBL/GenBank/DDBJ databases">
        <title>Genotypes and phenotypes of Enterococci isolated from broiler chickens.</title>
        <authorList>
            <person name="Muhammad A.R."/>
            <person name="Diarra M.S."/>
        </authorList>
    </citation>
    <scope>NUCLEOTIDE SEQUENCE [LARGE SCALE GENOMIC DNA]</scope>
    <source>
        <strain evidence="3 11">LIT2 A36'</strain>
    </source>
</reference>
<dbReference type="EMBL" id="JAREWH010000002">
    <property type="protein sequence ID" value="MDN3191870.1"/>
    <property type="molecule type" value="Genomic_DNA"/>
</dbReference>
<evidence type="ECO:0000313" key="14">
    <source>
        <dbReference type="Proteomes" id="UP001221642"/>
    </source>
</evidence>
<dbReference type="EMBL" id="CP119528">
    <property type="protein sequence ID" value="WER41963.1"/>
    <property type="molecule type" value="Genomic_DNA"/>
</dbReference>
<proteinExistence type="predicted"/>
<dbReference type="EMBL" id="SIYF01000213">
    <property type="protein sequence ID" value="TKK85291.1"/>
    <property type="molecule type" value="Genomic_DNA"/>
</dbReference>
<evidence type="ECO:0000313" key="12">
    <source>
        <dbReference type="Proteomes" id="UP000292223"/>
    </source>
</evidence>
<dbReference type="RefSeq" id="WP_002367100.1">
    <property type="nucleotide sequence ID" value="NZ_AP026721.1"/>
</dbReference>
<dbReference type="Proteomes" id="UP001222182">
    <property type="component" value="Chromosome"/>
</dbReference>
<evidence type="ECO:0000313" key="15">
    <source>
        <dbReference type="Proteomes" id="UP001222182"/>
    </source>
</evidence>
<dbReference type="Proteomes" id="UP000244140">
    <property type="component" value="Unassembled WGS sequence"/>
</dbReference>
<evidence type="ECO:0000313" key="10">
    <source>
        <dbReference type="Proteomes" id="UP000254396"/>
    </source>
</evidence>
<evidence type="ECO:0000313" key="2">
    <source>
        <dbReference type="EMBL" id="PTN78485.1"/>
    </source>
</evidence>
<dbReference type="SUPFAM" id="SSF53474">
    <property type="entry name" value="alpha/beta-Hydrolases"/>
    <property type="match status" value="1"/>
</dbReference>
<dbReference type="ESTHER" id="entfl-a0a1y0m1q5">
    <property type="family name" value="XcbB_CpsF_sero"/>
</dbReference>
<dbReference type="InterPro" id="IPR029058">
    <property type="entry name" value="AB_hydrolase_fold"/>
</dbReference>
<reference evidence="6 13" key="4">
    <citation type="submission" date="2019-02" db="EMBL/GenBank/DDBJ databases">
        <title>Bacteria dissemination in different level of health care in South Africa: the effectiveness of infections prevention and control.</title>
        <authorList>
            <person name="Shobo C."/>
            <person name="Amoako D.G."/>
            <person name="Allam M."/>
            <person name="Ismail A."/>
            <person name="Bester L.A."/>
            <person name="Essack S.Y."/>
        </authorList>
    </citation>
    <scope>NUCLEOTIDE SEQUENCE [LARGE SCALE GENOMIC DNA]</scope>
    <source>
        <strain evidence="6 13">2SIL2</strain>
    </source>
</reference>
<dbReference type="Proteomes" id="UP000292223">
    <property type="component" value="Unassembled WGS sequence"/>
</dbReference>
<name>A0A1Y0M1Q5_ENTFL</name>
<dbReference type="AlphaFoldDB" id="A0A1Y0M1Q5"/>
<dbReference type="EMBL" id="RKMZ01000002">
    <property type="protein sequence ID" value="ROX34193.1"/>
    <property type="molecule type" value="Genomic_DNA"/>
</dbReference>
<accession>A0A1Y0M1Q5</accession>
<evidence type="ECO:0000313" key="8">
    <source>
        <dbReference type="EMBL" id="WER41963.1"/>
    </source>
</evidence>
<dbReference type="KEGG" id="ene:ENT_17030"/>
<reference evidence="1" key="6">
    <citation type="journal article" date="2023" name="Pathogens">
        <title>Prevalence of Enterococcus spp. and the Whole-Genome Characteristics of Enterococcus faecium and Enterococcus faecalis Strains Isolated from Free-Living Birds in Poland.</title>
        <authorList>
            <person name="Kwit R."/>
            <person name="Zajac M."/>
            <person name="Smialowska-Weglinska A."/>
            <person name="Skarzynska M."/>
            <person name="Bomba A."/>
            <person name="Lalak A."/>
            <person name="Skrzypiec E."/>
            <person name="Wojdat D."/>
            <person name="Koza W."/>
            <person name="Mikos-Wojewoda E."/>
            <person name="Pasim P."/>
            <person name="Skora M."/>
            <person name="Polak M."/>
            <person name="Wiacek J."/>
            <person name="Wasyl D."/>
        </authorList>
    </citation>
    <scope>NUCLEOTIDE SEQUENCE</scope>
    <source>
        <strain evidence="1">691B_2</strain>
    </source>
</reference>
<dbReference type="Proteomes" id="UP001221642">
    <property type="component" value="Chromosome"/>
</dbReference>
<evidence type="ECO:0000313" key="13">
    <source>
        <dbReference type="Proteomes" id="UP000305511"/>
    </source>
</evidence>
<reference evidence="7 14" key="7">
    <citation type="submission" date="2023-02" db="EMBL/GenBank/DDBJ databases">
        <title>Results of the 2020 Genomic Proficiency Test for the network of European Union Reference Laboratory for Antimicrobial Resistance assessing whole genome sequencing capacities.</title>
        <authorList>
            <person name="Hoffmann M."/>
            <person name="Luo Y."/>
            <person name="Sorensen L.H."/>
            <person name="Pedersen S.K."/>
            <person name="Hendriksen R.S."/>
        </authorList>
    </citation>
    <scope>NUCLEOTIDE SEQUENCE [LARGE SCALE GENOMIC DNA]</scope>
    <source>
        <strain evidence="7 14">GENOMIC22-006</strain>
    </source>
</reference>
<dbReference type="Proteomes" id="UP000254396">
    <property type="component" value="Unassembled WGS sequence"/>
</dbReference>
<dbReference type="Proteomes" id="UP000281488">
    <property type="component" value="Unassembled WGS sequence"/>
</dbReference>
<gene>
    <name evidence="1" type="primary">cpsF</name>
    <name evidence="2" type="ORF">DAI13_12225</name>
    <name evidence="3" type="ORF">EGW16_05965</name>
    <name evidence="4" type="ORF">EU507_05060</name>
    <name evidence="6" type="ORF">EY666_09395</name>
    <name evidence="5" type="ORF">NCTC13379_01378</name>
    <name evidence="8" type="ORF">P0083_11575</name>
    <name evidence="7" type="ORF">P0D81_05715</name>
    <name evidence="1" type="ORF">P0E79_05080</name>
</gene>
<dbReference type="EMBL" id="PZZH01000001">
    <property type="protein sequence ID" value="PTN78485.1"/>
    <property type="molecule type" value="Genomic_DNA"/>
</dbReference>
<reference evidence="5 10" key="2">
    <citation type="submission" date="2018-06" db="EMBL/GenBank/DDBJ databases">
        <authorList>
            <consortium name="Pathogen Informatics"/>
            <person name="Doyle S."/>
        </authorList>
    </citation>
    <scope>NUCLEOTIDE SEQUENCE [LARGE SCALE GENOMIC DNA]</scope>
    <source>
        <strain evidence="5 10">NCTC13379</strain>
    </source>
</reference>
<reference evidence="4 12" key="5">
    <citation type="submission" date="2019-02" db="EMBL/GenBank/DDBJ databases">
        <title>From farm to fork: dissemination of Tn554::fexA-optrA in linezolid-resistant Enterococcus faecalis clones from chicken feces and meat in Tunisia.</title>
        <authorList>
            <person name="Tedim A.P."/>
            <person name="Elghaieb H."/>
            <person name="Abbassi M.S."/>
            <person name="Novais C."/>
            <person name="Hassen A."/>
            <person name="Peixe L."/>
            <person name="Freitas A.R."/>
        </authorList>
    </citation>
    <scope>NUCLEOTIDE SEQUENCE [LARGE SCALE GENOMIC DNA]</scope>
    <source>
        <strain evidence="4 12">728T</strain>
    </source>
</reference>
<evidence type="ECO:0000313" key="6">
    <source>
        <dbReference type="EMBL" id="TKK85291.1"/>
    </source>
</evidence>
<evidence type="ECO:0000313" key="11">
    <source>
        <dbReference type="Proteomes" id="UP000281488"/>
    </source>
</evidence>
<dbReference type="NCBIfam" id="NF033892">
    <property type="entry name" value="XcbB_CpsF_sero"/>
    <property type="match status" value="1"/>
</dbReference>
<protein>
    <submittedName>
        <fullName evidence="1">Casular polysaccharide biosynthesis protein CpsF</fullName>
    </submittedName>
</protein>
<evidence type="ECO:0000313" key="5">
    <source>
        <dbReference type="EMBL" id="STP64922.1"/>
    </source>
</evidence>
<dbReference type="EMBL" id="UGIX01000001">
    <property type="protein sequence ID" value="STP64922.1"/>
    <property type="molecule type" value="Genomic_DNA"/>
</dbReference>
<evidence type="ECO:0000313" key="9">
    <source>
        <dbReference type="Proteomes" id="UP000244140"/>
    </source>
</evidence>
<dbReference type="EMBL" id="CP119159">
    <property type="protein sequence ID" value="WEH23522.1"/>
    <property type="molecule type" value="Genomic_DNA"/>
</dbReference>
<evidence type="ECO:0000313" key="1">
    <source>
        <dbReference type="EMBL" id="MDN3191870.1"/>
    </source>
</evidence>
<reference evidence="1" key="9">
    <citation type="submission" date="2023-03" db="EMBL/GenBank/DDBJ databases">
        <authorList>
            <person name="Zajac M."/>
            <person name="Kwit R."/>
            <person name="Wasyl D."/>
        </authorList>
    </citation>
    <scope>NUCLEOTIDE SEQUENCE</scope>
    <source>
        <strain evidence="1">691B_2</strain>
    </source>
</reference>
<organism evidence="2 9">
    <name type="scientific">Enterococcus faecalis</name>
    <name type="common">Streptococcus faecalis</name>
    <dbReference type="NCBI Taxonomy" id="1351"/>
    <lineage>
        <taxon>Bacteria</taxon>
        <taxon>Bacillati</taxon>
        <taxon>Bacillota</taxon>
        <taxon>Bacilli</taxon>
        <taxon>Lactobacillales</taxon>
        <taxon>Enterococcaceae</taxon>
        <taxon>Enterococcus</taxon>
    </lineage>
</organism>
<dbReference type="EMBL" id="SEWT01000002">
    <property type="protein sequence ID" value="RYU34836.1"/>
    <property type="molecule type" value="Genomic_DNA"/>
</dbReference>